<dbReference type="GO" id="GO:0015074">
    <property type="term" value="P:DNA integration"/>
    <property type="evidence" value="ECO:0007669"/>
    <property type="project" value="InterPro"/>
</dbReference>
<dbReference type="PANTHER" id="PTHR46889:SF4">
    <property type="entry name" value="TRANSPOSASE INSO FOR INSERTION SEQUENCE ELEMENT IS911B-RELATED"/>
    <property type="match status" value="1"/>
</dbReference>
<evidence type="ECO:0000259" key="1">
    <source>
        <dbReference type="PROSITE" id="PS50994"/>
    </source>
</evidence>
<feature type="domain" description="Integrase catalytic" evidence="1">
    <location>
        <begin position="1"/>
        <end position="90"/>
    </location>
</feature>
<name>T0YYB3_9ZZZZ</name>
<dbReference type="PROSITE" id="PS50994">
    <property type="entry name" value="INTEGRASE"/>
    <property type="match status" value="1"/>
</dbReference>
<reference evidence="2" key="2">
    <citation type="journal article" date="2014" name="ISME J.">
        <title>Microbial stratification in low pH oxic and suboxic macroscopic growths along an acid mine drainage.</title>
        <authorList>
            <person name="Mendez-Garcia C."/>
            <person name="Mesa V."/>
            <person name="Sprenger R.R."/>
            <person name="Richter M."/>
            <person name="Diez M.S."/>
            <person name="Solano J."/>
            <person name="Bargiela R."/>
            <person name="Golyshina O.V."/>
            <person name="Manteca A."/>
            <person name="Ramos J.L."/>
            <person name="Gallego J.R."/>
            <person name="Llorente I."/>
            <person name="Martins Dos Santos V.A."/>
            <person name="Jensen O.N."/>
            <person name="Pelaez A.I."/>
            <person name="Sanchez J."/>
            <person name="Ferrer M."/>
        </authorList>
    </citation>
    <scope>NUCLEOTIDE SEQUENCE</scope>
</reference>
<dbReference type="InterPro" id="IPR036397">
    <property type="entry name" value="RNaseH_sf"/>
</dbReference>
<dbReference type="GO" id="GO:0003676">
    <property type="term" value="F:nucleic acid binding"/>
    <property type="evidence" value="ECO:0007669"/>
    <property type="project" value="InterPro"/>
</dbReference>
<reference evidence="2" key="1">
    <citation type="submission" date="2013-08" db="EMBL/GenBank/DDBJ databases">
        <authorList>
            <person name="Mendez C."/>
            <person name="Richter M."/>
            <person name="Ferrer M."/>
            <person name="Sanchez J."/>
        </authorList>
    </citation>
    <scope>NUCLEOTIDE SEQUENCE</scope>
</reference>
<organism evidence="2">
    <name type="scientific">mine drainage metagenome</name>
    <dbReference type="NCBI Taxonomy" id="410659"/>
    <lineage>
        <taxon>unclassified sequences</taxon>
        <taxon>metagenomes</taxon>
        <taxon>ecological metagenomes</taxon>
    </lineage>
</organism>
<dbReference type="InterPro" id="IPR001584">
    <property type="entry name" value="Integrase_cat-core"/>
</dbReference>
<dbReference type="SUPFAM" id="SSF53098">
    <property type="entry name" value="Ribonuclease H-like"/>
    <property type="match status" value="1"/>
</dbReference>
<dbReference type="Gene3D" id="3.30.420.10">
    <property type="entry name" value="Ribonuclease H-like superfamily/Ribonuclease H"/>
    <property type="match status" value="1"/>
</dbReference>
<comment type="caution">
    <text evidence="2">The sequence shown here is derived from an EMBL/GenBank/DDBJ whole genome shotgun (WGS) entry which is preliminary data.</text>
</comment>
<dbReference type="EMBL" id="AUZY01010860">
    <property type="protein sequence ID" value="EQD36932.1"/>
    <property type="molecule type" value="Genomic_DNA"/>
</dbReference>
<dbReference type="InterPro" id="IPR012337">
    <property type="entry name" value="RNaseH-like_sf"/>
</dbReference>
<proteinExistence type="predicted"/>
<gene>
    <name evidence="2" type="ORF">B1B_16327</name>
</gene>
<sequence>GSHFTASSWVDMLKAHGVTISMDGKGRTIDNVFIERFWRSLKYEYVFLHPVEDGVELKAGLKTYITWYNQCRPHSSLDDLTPDAVYAGGSMSNCAA</sequence>
<feature type="non-terminal residue" evidence="2">
    <location>
        <position position="1"/>
    </location>
</feature>
<dbReference type="PANTHER" id="PTHR46889">
    <property type="entry name" value="TRANSPOSASE INSF FOR INSERTION SEQUENCE IS3B-RELATED"/>
    <property type="match status" value="1"/>
</dbReference>
<accession>T0YYB3</accession>
<dbReference type="AlphaFoldDB" id="T0YYB3"/>
<dbReference type="InterPro" id="IPR050900">
    <property type="entry name" value="Transposase_IS3/IS150/IS904"/>
</dbReference>
<protein>
    <submittedName>
        <fullName evidence="2">Transposase</fullName>
    </submittedName>
</protein>
<evidence type="ECO:0000313" key="2">
    <source>
        <dbReference type="EMBL" id="EQD36932.1"/>
    </source>
</evidence>
<dbReference type="Pfam" id="PF13683">
    <property type="entry name" value="rve_3"/>
    <property type="match status" value="1"/>
</dbReference>